<dbReference type="CDD" id="cd00037">
    <property type="entry name" value="CLECT"/>
    <property type="match status" value="1"/>
</dbReference>
<dbReference type="AlphaFoldDB" id="A0AAV4EF58"/>
<evidence type="ECO:0000313" key="2">
    <source>
        <dbReference type="EMBL" id="GFR59464.1"/>
    </source>
</evidence>
<organism evidence="2 3">
    <name type="scientific">Elysia marginata</name>
    <dbReference type="NCBI Taxonomy" id="1093978"/>
    <lineage>
        <taxon>Eukaryota</taxon>
        <taxon>Metazoa</taxon>
        <taxon>Spiralia</taxon>
        <taxon>Lophotrochozoa</taxon>
        <taxon>Mollusca</taxon>
        <taxon>Gastropoda</taxon>
        <taxon>Heterobranchia</taxon>
        <taxon>Euthyneura</taxon>
        <taxon>Panpulmonata</taxon>
        <taxon>Sacoglossa</taxon>
        <taxon>Placobranchoidea</taxon>
        <taxon>Plakobranchidae</taxon>
        <taxon>Elysia</taxon>
    </lineage>
</organism>
<dbReference type="InterPro" id="IPR016187">
    <property type="entry name" value="CTDL_fold"/>
</dbReference>
<protein>
    <submittedName>
        <fullName evidence="2">Fibrinogen-related molecule</fullName>
    </submittedName>
</protein>
<evidence type="ECO:0000313" key="3">
    <source>
        <dbReference type="Proteomes" id="UP000762676"/>
    </source>
</evidence>
<name>A0AAV4EF58_9GAST</name>
<dbReference type="InterPro" id="IPR001304">
    <property type="entry name" value="C-type_lectin-like"/>
</dbReference>
<proteinExistence type="predicted"/>
<gene>
    <name evidence="2" type="ORF">ElyMa_005386200</name>
</gene>
<accession>A0AAV4EF58</accession>
<dbReference type="EMBL" id="BMAT01010715">
    <property type="protein sequence ID" value="GFR59464.1"/>
    <property type="molecule type" value="Genomic_DNA"/>
</dbReference>
<keyword evidence="3" id="KW-1185">Reference proteome</keyword>
<dbReference type="Gene3D" id="3.10.100.10">
    <property type="entry name" value="Mannose-Binding Protein A, subunit A"/>
    <property type="match status" value="1"/>
</dbReference>
<dbReference type="SUPFAM" id="SSF56436">
    <property type="entry name" value="C-type lectin-like"/>
    <property type="match status" value="1"/>
</dbReference>
<dbReference type="Proteomes" id="UP000762676">
    <property type="component" value="Unassembled WGS sequence"/>
</dbReference>
<feature type="domain" description="C-type lectin" evidence="1">
    <location>
        <begin position="1"/>
        <end position="62"/>
    </location>
</feature>
<sequence>MNDRNKENIYRWLDQGIEIDAEVLKQWDHRHPQKGPHKNCVLAYNGVLRTEQCHSKHYFMCEMNPGPTPCMPMKNENYNWFGRDCTYKNRCADKRSVNFDRLDGSCWNGGCEPGWFGPGCQYVSIGLDVDHWNEGYNMDWLLDMDDSTCSNQERDDFNVFLQTDTLLTWIRFVVDSNIGHRLKFSILYTHQSWDGRYNDCAGAPYSFVDERTIDIGCKTGAPVDELWIQGGDGSLKHLCSVYVSGEQRGASDS</sequence>
<comment type="caution">
    <text evidence="2">The sequence shown here is derived from an EMBL/GenBank/DDBJ whole genome shotgun (WGS) entry which is preliminary data.</text>
</comment>
<dbReference type="InterPro" id="IPR016186">
    <property type="entry name" value="C-type_lectin-like/link_sf"/>
</dbReference>
<reference evidence="2 3" key="1">
    <citation type="journal article" date="2021" name="Elife">
        <title>Chloroplast acquisition without the gene transfer in kleptoplastic sea slugs, Plakobranchus ocellatus.</title>
        <authorList>
            <person name="Maeda T."/>
            <person name="Takahashi S."/>
            <person name="Yoshida T."/>
            <person name="Shimamura S."/>
            <person name="Takaki Y."/>
            <person name="Nagai Y."/>
            <person name="Toyoda A."/>
            <person name="Suzuki Y."/>
            <person name="Arimoto A."/>
            <person name="Ishii H."/>
            <person name="Satoh N."/>
            <person name="Nishiyama T."/>
            <person name="Hasebe M."/>
            <person name="Maruyama T."/>
            <person name="Minagawa J."/>
            <person name="Obokata J."/>
            <person name="Shigenobu S."/>
        </authorList>
    </citation>
    <scope>NUCLEOTIDE SEQUENCE [LARGE SCALE GENOMIC DNA]</scope>
</reference>
<dbReference type="PROSITE" id="PS50041">
    <property type="entry name" value="C_TYPE_LECTIN_2"/>
    <property type="match status" value="1"/>
</dbReference>
<evidence type="ECO:0000259" key="1">
    <source>
        <dbReference type="PROSITE" id="PS50041"/>
    </source>
</evidence>